<dbReference type="RefSeq" id="WP_115517588.1">
    <property type="nucleotide sequence ID" value="NZ_QRGO01000001.1"/>
</dbReference>
<dbReference type="PROSITE" id="PS00398">
    <property type="entry name" value="RECOMBINASES_2"/>
    <property type="match status" value="1"/>
</dbReference>
<feature type="domain" description="Resolvase/invertase-type recombinase catalytic" evidence="7">
    <location>
        <begin position="1"/>
        <end position="135"/>
    </location>
</feature>
<dbReference type="SUPFAM" id="SSF53041">
    <property type="entry name" value="Resolvase-like"/>
    <property type="match status" value="1"/>
</dbReference>
<comment type="caution">
    <text evidence="8">The sequence shown here is derived from an EMBL/GenBank/DDBJ whole genome shotgun (WGS) entry which is preliminary data.</text>
</comment>
<comment type="similarity">
    <text evidence="1">Belongs to the site-specific recombinase resolvase family.</text>
</comment>
<dbReference type="PANTHER" id="PTHR30461">
    <property type="entry name" value="DNA-INVERTASE FROM LAMBDOID PROPHAGE"/>
    <property type="match status" value="1"/>
</dbReference>
<accession>A0A371BDA3</accession>
<dbReference type="Proteomes" id="UP000263993">
    <property type="component" value="Unassembled WGS sequence"/>
</dbReference>
<dbReference type="AlphaFoldDB" id="A0A371BDA3"/>
<evidence type="ECO:0000256" key="1">
    <source>
        <dbReference type="ARBA" id="ARBA00009913"/>
    </source>
</evidence>
<dbReference type="GO" id="GO:0003677">
    <property type="term" value="F:DNA binding"/>
    <property type="evidence" value="ECO:0007669"/>
    <property type="project" value="UniProtKB-KW"/>
</dbReference>
<dbReference type="InterPro" id="IPR036162">
    <property type="entry name" value="Resolvase-like_N_sf"/>
</dbReference>
<dbReference type="InterPro" id="IPR050639">
    <property type="entry name" value="SSR_resolvase"/>
</dbReference>
<feature type="active site" description="O-(5'-phospho-DNA)-serine intermediate" evidence="6">
    <location>
        <position position="9"/>
    </location>
</feature>
<gene>
    <name evidence="8" type="ORF">DXH78_13860</name>
</gene>
<dbReference type="PANTHER" id="PTHR30461:SF2">
    <property type="entry name" value="SERINE RECOMBINASE PINE-RELATED"/>
    <property type="match status" value="1"/>
</dbReference>
<dbReference type="GO" id="GO:0000150">
    <property type="term" value="F:DNA strand exchange activity"/>
    <property type="evidence" value="ECO:0007669"/>
    <property type="project" value="UniProtKB-KW"/>
</dbReference>
<dbReference type="InterPro" id="IPR006119">
    <property type="entry name" value="Resolv_N"/>
</dbReference>
<dbReference type="Pfam" id="PF00239">
    <property type="entry name" value="Resolvase"/>
    <property type="match status" value="1"/>
</dbReference>
<evidence type="ECO:0000313" key="9">
    <source>
        <dbReference type="Proteomes" id="UP000263993"/>
    </source>
</evidence>
<evidence type="ECO:0000256" key="5">
    <source>
        <dbReference type="ARBA" id="ARBA00023172"/>
    </source>
</evidence>
<evidence type="ECO:0000256" key="2">
    <source>
        <dbReference type="ARBA" id="ARBA00022908"/>
    </source>
</evidence>
<evidence type="ECO:0000313" key="8">
    <source>
        <dbReference type="EMBL" id="RDV05564.1"/>
    </source>
</evidence>
<dbReference type="FunFam" id="3.40.50.1390:FF:000001">
    <property type="entry name" value="DNA recombinase"/>
    <property type="match status" value="1"/>
</dbReference>
<proteinExistence type="inferred from homology"/>
<sequence>MRIGYARISTDGQSIDLQVDALKRFGCDLIFKDEAYSGASRNRPGLGQCLLQLKVGDDLVVWKLDRLGRSLPHLIEVVSELDRRRIGLVSLSEAINTGSPGGVLVFHIMAALAQFERALISERTKAGMLSARQRGRHVGRPRKLDDGLVIAAISETDGKPGGIADAAMRLGVSRATVYRALKRVHCA</sequence>
<evidence type="ECO:0000259" key="7">
    <source>
        <dbReference type="PROSITE" id="PS51736"/>
    </source>
</evidence>
<dbReference type="CDD" id="cd03768">
    <property type="entry name" value="SR_ResInv"/>
    <property type="match status" value="1"/>
</dbReference>
<dbReference type="GO" id="GO:0015074">
    <property type="term" value="P:DNA integration"/>
    <property type="evidence" value="ECO:0007669"/>
    <property type="project" value="UniProtKB-KW"/>
</dbReference>
<dbReference type="OrthoDB" id="9800103at2"/>
<keyword evidence="9" id="KW-1185">Reference proteome</keyword>
<dbReference type="SMART" id="SM00857">
    <property type="entry name" value="Resolvase"/>
    <property type="match status" value="1"/>
</dbReference>
<evidence type="ECO:0000256" key="6">
    <source>
        <dbReference type="PIRSR" id="PIRSR606118-50"/>
    </source>
</evidence>
<dbReference type="InterPro" id="IPR006118">
    <property type="entry name" value="Recombinase_CS"/>
</dbReference>
<dbReference type="Gene3D" id="3.40.50.1390">
    <property type="entry name" value="Resolvase, N-terminal catalytic domain"/>
    <property type="match status" value="1"/>
</dbReference>
<evidence type="ECO:0000256" key="4">
    <source>
        <dbReference type="ARBA" id="ARBA00023125"/>
    </source>
</evidence>
<keyword evidence="4" id="KW-0238">DNA-binding</keyword>
<keyword evidence="5" id="KW-0233">DNA recombination</keyword>
<keyword evidence="2" id="KW-0229">DNA integration</keyword>
<organism evidence="8 9">
    <name type="scientific">Undibacter mobilis</name>
    <dbReference type="NCBI Taxonomy" id="2292256"/>
    <lineage>
        <taxon>Bacteria</taxon>
        <taxon>Pseudomonadati</taxon>
        <taxon>Pseudomonadota</taxon>
        <taxon>Alphaproteobacteria</taxon>
        <taxon>Hyphomicrobiales</taxon>
        <taxon>Nitrobacteraceae</taxon>
        <taxon>Undibacter</taxon>
    </lineage>
</organism>
<dbReference type="PROSITE" id="PS51736">
    <property type="entry name" value="RECOMBINASES_3"/>
    <property type="match status" value="1"/>
</dbReference>
<evidence type="ECO:0000256" key="3">
    <source>
        <dbReference type="ARBA" id="ARBA00023100"/>
    </source>
</evidence>
<reference evidence="9" key="1">
    <citation type="submission" date="2018-08" db="EMBL/GenBank/DDBJ databases">
        <authorList>
            <person name="Kim S.-J."/>
            <person name="Jung G.-Y."/>
        </authorList>
    </citation>
    <scope>NUCLEOTIDE SEQUENCE [LARGE SCALE GENOMIC DNA]</scope>
    <source>
        <strain evidence="9">GY_H</strain>
    </source>
</reference>
<keyword evidence="3" id="KW-0230">DNA invertase</keyword>
<name>A0A371BDA3_9BRAD</name>
<dbReference type="EMBL" id="QRGO01000001">
    <property type="protein sequence ID" value="RDV05564.1"/>
    <property type="molecule type" value="Genomic_DNA"/>
</dbReference>
<protein>
    <submittedName>
        <fullName evidence="8">Recombinase family protein</fullName>
    </submittedName>
</protein>